<proteinExistence type="predicted"/>
<feature type="region of interest" description="Disordered" evidence="1">
    <location>
        <begin position="84"/>
        <end position="110"/>
    </location>
</feature>
<evidence type="ECO:0000256" key="1">
    <source>
        <dbReference type="SAM" id="MobiDB-lite"/>
    </source>
</evidence>
<evidence type="ECO:0000313" key="3">
    <source>
        <dbReference type="EMBL" id="KAJ6755208.1"/>
    </source>
</evidence>
<dbReference type="OrthoDB" id="10502871at2759"/>
<feature type="compositionally biased region" description="Gly residues" evidence="1">
    <location>
        <begin position="101"/>
        <end position="110"/>
    </location>
</feature>
<dbReference type="AlphaFoldDB" id="A0A9Q0VV85"/>
<evidence type="ECO:0000313" key="4">
    <source>
        <dbReference type="Proteomes" id="UP001151532"/>
    </source>
</evidence>
<keyword evidence="2" id="KW-1133">Transmembrane helix</keyword>
<protein>
    <submittedName>
        <fullName evidence="3">Uncharacterized protein</fullName>
    </submittedName>
</protein>
<organism evidence="3 4">
    <name type="scientific">Salix purpurea</name>
    <name type="common">Purple osier willow</name>
    <dbReference type="NCBI Taxonomy" id="77065"/>
    <lineage>
        <taxon>Eukaryota</taxon>
        <taxon>Viridiplantae</taxon>
        <taxon>Streptophyta</taxon>
        <taxon>Embryophyta</taxon>
        <taxon>Tracheophyta</taxon>
        <taxon>Spermatophyta</taxon>
        <taxon>Magnoliopsida</taxon>
        <taxon>eudicotyledons</taxon>
        <taxon>Gunneridae</taxon>
        <taxon>Pentapetalae</taxon>
        <taxon>rosids</taxon>
        <taxon>fabids</taxon>
        <taxon>Malpighiales</taxon>
        <taxon>Salicaceae</taxon>
        <taxon>Saliceae</taxon>
        <taxon>Salix</taxon>
    </lineage>
</organism>
<accession>A0A9Q0VV85</accession>
<feature type="transmembrane region" description="Helical" evidence="2">
    <location>
        <begin position="20"/>
        <end position="40"/>
    </location>
</feature>
<keyword evidence="2" id="KW-0472">Membrane</keyword>
<sequence>MRYRREGNLGTLTLWNYLNFLSTILEPSSLFFFGLAGSILGPSYARSPISSQAQLPALAAAFSILHLRKQYRLQAPTLILQTWQTEEQEENGEASMDPCRGFGGPSGERG</sequence>
<name>A0A9Q0VV85_SALPP</name>
<keyword evidence="2" id="KW-0812">Transmembrane</keyword>
<gene>
    <name evidence="3" type="ORF">OIU79_027764</name>
</gene>
<comment type="caution">
    <text evidence="3">The sequence shown here is derived from an EMBL/GenBank/DDBJ whole genome shotgun (WGS) entry which is preliminary data.</text>
</comment>
<dbReference type="Proteomes" id="UP001151532">
    <property type="component" value="Chromosome 16"/>
</dbReference>
<keyword evidence="4" id="KW-1185">Reference proteome</keyword>
<evidence type="ECO:0000256" key="2">
    <source>
        <dbReference type="SAM" id="Phobius"/>
    </source>
</evidence>
<dbReference type="EMBL" id="JAPFFK010000007">
    <property type="protein sequence ID" value="KAJ6755208.1"/>
    <property type="molecule type" value="Genomic_DNA"/>
</dbReference>
<reference evidence="3" key="2">
    <citation type="journal article" date="2023" name="Int. J. Mol. Sci.">
        <title>De Novo Assembly and Annotation of 11 Diverse Shrub Willow (Salix) Genomes Reveals Novel Gene Organization in Sex-Linked Regions.</title>
        <authorList>
            <person name="Hyden B."/>
            <person name="Feng K."/>
            <person name="Yates T.B."/>
            <person name="Jawdy S."/>
            <person name="Cereghino C."/>
            <person name="Smart L.B."/>
            <person name="Muchero W."/>
        </authorList>
    </citation>
    <scope>NUCLEOTIDE SEQUENCE</scope>
    <source>
        <tissue evidence="3">Shoot tip</tissue>
    </source>
</reference>
<reference evidence="3" key="1">
    <citation type="submission" date="2022-11" db="EMBL/GenBank/DDBJ databases">
        <authorList>
            <person name="Hyden B.L."/>
            <person name="Feng K."/>
            <person name="Yates T."/>
            <person name="Jawdy S."/>
            <person name="Smart L.B."/>
            <person name="Muchero W."/>
        </authorList>
    </citation>
    <scope>NUCLEOTIDE SEQUENCE</scope>
    <source>
        <tissue evidence="3">Shoot tip</tissue>
    </source>
</reference>